<dbReference type="EMBL" id="SJPO01000012">
    <property type="protein sequence ID" value="TWT67616.1"/>
    <property type="molecule type" value="Genomic_DNA"/>
</dbReference>
<dbReference type="OrthoDB" id="9763050at2"/>
<evidence type="ECO:0000259" key="1">
    <source>
        <dbReference type="PROSITE" id="PS51677"/>
    </source>
</evidence>
<dbReference type="Pfam" id="PF01522">
    <property type="entry name" value="Polysacc_deac_1"/>
    <property type="match status" value="1"/>
</dbReference>
<dbReference type="CDD" id="cd10940">
    <property type="entry name" value="CE4_PuuE_HpPgdA_like_1"/>
    <property type="match status" value="1"/>
</dbReference>
<keyword evidence="3" id="KW-1185">Reference proteome</keyword>
<dbReference type="RefSeq" id="WP_146590524.1">
    <property type="nucleotide sequence ID" value="NZ_SJPO01000012.1"/>
</dbReference>
<evidence type="ECO:0000313" key="3">
    <source>
        <dbReference type="Proteomes" id="UP000318478"/>
    </source>
</evidence>
<name>A0A5C5XWB7_9BACT</name>
<dbReference type="Gene3D" id="3.20.20.370">
    <property type="entry name" value="Glycoside hydrolase/deacetylase"/>
    <property type="match status" value="1"/>
</dbReference>
<dbReference type="AlphaFoldDB" id="A0A5C5XWB7"/>
<dbReference type="PROSITE" id="PS51677">
    <property type="entry name" value="NODB"/>
    <property type="match status" value="1"/>
</dbReference>
<gene>
    <name evidence="2" type="primary">pgdA</name>
    <name evidence="2" type="ORF">Pla123a_41720</name>
</gene>
<keyword evidence="2" id="KW-0378">Hydrolase</keyword>
<dbReference type="SUPFAM" id="SSF88713">
    <property type="entry name" value="Glycoside hydrolase/deacetylase"/>
    <property type="match status" value="1"/>
</dbReference>
<dbReference type="EC" id="3.5.1.-" evidence="2"/>
<proteinExistence type="predicted"/>
<dbReference type="Proteomes" id="UP000318478">
    <property type="component" value="Unassembled WGS sequence"/>
</dbReference>
<organism evidence="2 3">
    <name type="scientific">Posidoniimonas polymericola</name>
    <dbReference type="NCBI Taxonomy" id="2528002"/>
    <lineage>
        <taxon>Bacteria</taxon>
        <taxon>Pseudomonadati</taxon>
        <taxon>Planctomycetota</taxon>
        <taxon>Planctomycetia</taxon>
        <taxon>Pirellulales</taxon>
        <taxon>Lacipirellulaceae</taxon>
        <taxon>Posidoniimonas</taxon>
    </lineage>
</organism>
<dbReference type="PANTHER" id="PTHR47561">
    <property type="entry name" value="POLYSACCHARIDE DEACETYLASE FAMILY PROTEIN (AFU_ORTHOLOGUE AFUA_6G05030)"/>
    <property type="match status" value="1"/>
</dbReference>
<dbReference type="PANTHER" id="PTHR47561:SF1">
    <property type="entry name" value="POLYSACCHARIDE DEACETYLASE FAMILY PROTEIN (AFU_ORTHOLOGUE AFUA_6G05030)"/>
    <property type="match status" value="1"/>
</dbReference>
<feature type="domain" description="NodB homology" evidence="1">
    <location>
        <begin position="24"/>
        <end position="171"/>
    </location>
</feature>
<dbReference type="GO" id="GO:0005975">
    <property type="term" value="P:carbohydrate metabolic process"/>
    <property type="evidence" value="ECO:0007669"/>
    <property type="project" value="InterPro"/>
</dbReference>
<dbReference type="InterPro" id="IPR011330">
    <property type="entry name" value="Glyco_hydro/deAcase_b/a-brl"/>
</dbReference>
<evidence type="ECO:0000313" key="2">
    <source>
        <dbReference type="EMBL" id="TWT67616.1"/>
    </source>
</evidence>
<comment type="caution">
    <text evidence="2">The sequence shown here is derived from an EMBL/GenBank/DDBJ whole genome shotgun (WGS) entry which is preliminary data.</text>
</comment>
<dbReference type="InterPro" id="IPR002509">
    <property type="entry name" value="NODB_dom"/>
</dbReference>
<protein>
    <submittedName>
        <fullName evidence="2">Peptidoglycan deacetylase</fullName>
        <ecNumber evidence="2">3.5.1.-</ecNumber>
    </submittedName>
</protein>
<dbReference type="GO" id="GO:0016810">
    <property type="term" value="F:hydrolase activity, acting on carbon-nitrogen (but not peptide) bonds"/>
    <property type="evidence" value="ECO:0007669"/>
    <property type="project" value="InterPro"/>
</dbReference>
<sequence>MRKPIASLSLDLDNKWSYLRTLGPGRWESYPCYLQVVAPRIIEVMQQFGLGLTVFVVGRDLDQESGRNAVRALADAGFELGNHTYNHYPWLATLSDAEVEREIADAEEAITLIAGERPIGFRGPGFAFSQSLVATLARRGYRYDASVLPAVTAPAARLYCSVRSFWSSDTETQTFGSVRDGFGALRPHRLDTADGPIVEMPVTTMPLARTPIHMTYLSHLAQYSRRAASAYLRTAARLCRLRGVAPSLLLHPLDFMGVEDDPDLNFFPGMQLPGAAKRELLSEMLERFAEHFQLGTVAAHAGQAVPQWEPIEPVASVSGAGDVG</sequence>
<reference evidence="2 3" key="1">
    <citation type="submission" date="2019-02" db="EMBL/GenBank/DDBJ databases">
        <title>Deep-cultivation of Planctomycetes and their phenomic and genomic characterization uncovers novel biology.</title>
        <authorList>
            <person name="Wiegand S."/>
            <person name="Jogler M."/>
            <person name="Boedeker C."/>
            <person name="Pinto D."/>
            <person name="Vollmers J."/>
            <person name="Rivas-Marin E."/>
            <person name="Kohn T."/>
            <person name="Peeters S.H."/>
            <person name="Heuer A."/>
            <person name="Rast P."/>
            <person name="Oberbeckmann S."/>
            <person name="Bunk B."/>
            <person name="Jeske O."/>
            <person name="Meyerdierks A."/>
            <person name="Storesund J.E."/>
            <person name="Kallscheuer N."/>
            <person name="Luecker S."/>
            <person name="Lage O.M."/>
            <person name="Pohl T."/>
            <person name="Merkel B.J."/>
            <person name="Hornburger P."/>
            <person name="Mueller R.-W."/>
            <person name="Bruemmer F."/>
            <person name="Labrenz M."/>
            <person name="Spormann A.M."/>
            <person name="Op Den Camp H."/>
            <person name="Overmann J."/>
            <person name="Amann R."/>
            <person name="Jetten M.S.M."/>
            <person name="Mascher T."/>
            <person name="Medema M.H."/>
            <person name="Devos D.P."/>
            <person name="Kaster A.-K."/>
            <person name="Ovreas L."/>
            <person name="Rohde M."/>
            <person name="Galperin M.Y."/>
            <person name="Jogler C."/>
        </authorList>
    </citation>
    <scope>NUCLEOTIDE SEQUENCE [LARGE SCALE GENOMIC DNA]</scope>
    <source>
        <strain evidence="2 3">Pla123a</strain>
    </source>
</reference>
<accession>A0A5C5XWB7</accession>